<proteinExistence type="predicted"/>
<protein>
    <submittedName>
        <fullName evidence="1">Uncharacterized protein</fullName>
    </submittedName>
</protein>
<reference evidence="1" key="1">
    <citation type="submission" date="2019-08" db="EMBL/GenBank/DDBJ databases">
        <authorList>
            <person name="Kucharzyk K."/>
            <person name="Murdoch R.W."/>
            <person name="Higgins S."/>
            <person name="Loffler F."/>
        </authorList>
    </citation>
    <scope>NUCLEOTIDE SEQUENCE</scope>
</reference>
<sequence>MFAHLIASVGEIFRHTKIFSKVISFFKDFFNLQPDNFGTFFASTIQAFATQIIHNITSNGLYGIGLLTHFFRIGNKINQSIAKRIGSTVTIAFAVEPEFVLTRVA</sequence>
<organism evidence="1">
    <name type="scientific">bioreactor metagenome</name>
    <dbReference type="NCBI Taxonomy" id="1076179"/>
    <lineage>
        <taxon>unclassified sequences</taxon>
        <taxon>metagenomes</taxon>
        <taxon>ecological metagenomes</taxon>
    </lineage>
</organism>
<evidence type="ECO:0000313" key="1">
    <source>
        <dbReference type="EMBL" id="MPN29201.1"/>
    </source>
</evidence>
<gene>
    <name evidence="1" type="ORF">SDC9_176652</name>
</gene>
<name>A0A645GQM0_9ZZZZ</name>
<comment type="caution">
    <text evidence="1">The sequence shown here is derived from an EMBL/GenBank/DDBJ whole genome shotgun (WGS) entry which is preliminary data.</text>
</comment>
<accession>A0A645GQM0</accession>
<dbReference type="EMBL" id="VSSQ01079775">
    <property type="protein sequence ID" value="MPN29201.1"/>
    <property type="molecule type" value="Genomic_DNA"/>
</dbReference>
<dbReference type="AlphaFoldDB" id="A0A645GQM0"/>